<evidence type="ECO:0000256" key="5">
    <source>
        <dbReference type="ARBA" id="ARBA00022574"/>
    </source>
</evidence>
<dbReference type="GO" id="GO:0005634">
    <property type="term" value="C:nucleus"/>
    <property type="evidence" value="ECO:0007669"/>
    <property type="project" value="UniProtKB-SubCell"/>
</dbReference>
<feature type="compositionally biased region" description="Polar residues" evidence="11">
    <location>
        <begin position="155"/>
        <end position="173"/>
    </location>
</feature>
<evidence type="ECO:0000256" key="9">
    <source>
        <dbReference type="ARBA" id="ARBA00038022"/>
    </source>
</evidence>
<dbReference type="EMBL" id="JACMRX010000001">
    <property type="protein sequence ID" value="KAF7998090.1"/>
    <property type="molecule type" value="Genomic_DNA"/>
</dbReference>
<dbReference type="PANTHER" id="PTHR19860">
    <property type="entry name" value="DDB1- AND CUL4-ASSOCIATED FACTOR 12-RELATED"/>
    <property type="match status" value="1"/>
</dbReference>
<comment type="pathway">
    <text evidence="3">Protein modification; protein ubiquitination.</text>
</comment>
<comment type="caution">
    <text evidence="13">The sequence shown here is derived from an EMBL/GenBank/DDBJ whole genome shotgun (WGS) entry which is preliminary data.</text>
</comment>
<evidence type="ECO:0000256" key="10">
    <source>
        <dbReference type="PROSITE-ProRule" id="PRU00221"/>
    </source>
</evidence>
<evidence type="ECO:0000256" key="1">
    <source>
        <dbReference type="ARBA" id="ARBA00004123"/>
    </source>
</evidence>
<evidence type="ECO:0000256" key="11">
    <source>
        <dbReference type="SAM" id="MobiDB-lite"/>
    </source>
</evidence>
<dbReference type="PANTHER" id="PTHR19860:SF16">
    <property type="entry name" value="DDB1- AND CUL4-ASSOCIATED FACTOR 12"/>
    <property type="match status" value="1"/>
</dbReference>
<dbReference type="AlphaFoldDB" id="A0A835CYY4"/>
<organism evidence="13 14">
    <name type="scientific">Aphidius gifuensis</name>
    <name type="common">Parasitoid wasp</name>
    <dbReference type="NCBI Taxonomy" id="684658"/>
    <lineage>
        <taxon>Eukaryota</taxon>
        <taxon>Metazoa</taxon>
        <taxon>Ecdysozoa</taxon>
        <taxon>Arthropoda</taxon>
        <taxon>Hexapoda</taxon>
        <taxon>Insecta</taxon>
        <taxon>Pterygota</taxon>
        <taxon>Neoptera</taxon>
        <taxon>Endopterygota</taxon>
        <taxon>Hymenoptera</taxon>
        <taxon>Apocrita</taxon>
        <taxon>Ichneumonoidea</taxon>
        <taxon>Braconidae</taxon>
        <taxon>Aphidiinae</taxon>
        <taxon>Aphidius</taxon>
    </lineage>
</organism>
<keyword evidence="8" id="KW-0539">Nucleus</keyword>
<dbReference type="Proteomes" id="UP000639338">
    <property type="component" value="Unassembled WGS sequence"/>
</dbReference>
<dbReference type="InterPro" id="IPR001680">
    <property type="entry name" value="WD40_rpt"/>
</dbReference>
<dbReference type="InterPro" id="IPR036322">
    <property type="entry name" value="WD40_repeat_dom_sf"/>
</dbReference>
<feature type="domain" description="DDB1- and CUL4-associated factor 12 beta-propeller" evidence="12">
    <location>
        <begin position="102"/>
        <end position="458"/>
    </location>
</feature>
<dbReference type="SMART" id="SM00320">
    <property type="entry name" value="WD40"/>
    <property type="match status" value="3"/>
</dbReference>
<dbReference type="GO" id="GO:0080008">
    <property type="term" value="C:Cul4-RING E3 ubiquitin ligase complex"/>
    <property type="evidence" value="ECO:0007669"/>
    <property type="project" value="TreeGrafter"/>
</dbReference>
<evidence type="ECO:0000256" key="8">
    <source>
        <dbReference type="ARBA" id="ARBA00023242"/>
    </source>
</evidence>
<dbReference type="GO" id="GO:0005737">
    <property type="term" value="C:cytoplasm"/>
    <property type="evidence" value="ECO:0007669"/>
    <property type="project" value="UniProtKB-SubCell"/>
</dbReference>
<dbReference type="InterPro" id="IPR056151">
    <property type="entry name" value="Beta-prop_DCAF12"/>
</dbReference>
<dbReference type="InterPro" id="IPR015943">
    <property type="entry name" value="WD40/YVTN_repeat-like_dom_sf"/>
</dbReference>
<evidence type="ECO:0000256" key="3">
    <source>
        <dbReference type="ARBA" id="ARBA00004906"/>
    </source>
</evidence>
<dbReference type="FunFam" id="2.130.10.10:FF:001037">
    <property type="entry name" value="Blast:DDB1-and CUL4-associated factor 12"/>
    <property type="match status" value="1"/>
</dbReference>
<evidence type="ECO:0000256" key="4">
    <source>
        <dbReference type="ARBA" id="ARBA00022490"/>
    </source>
</evidence>
<dbReference type="PROSITE" id="PS50082">
    <property type="entry name" value="WD_REPEATS_2"/>
    <property type="match status" value="1"/>
</dbReference>
<accession>A0A835CYY4</accession>
<keyword evidence="7" id="KW-0833">Ubl conjugation pathway</keyword>
<evidence type="ECO:0000256" key="2">
    <source>
        <dbReference type="ARBA" id="ARBA00004496"/>
    </source>
</evidence>
<feature type="region of interest" description="Disordered" evidence="11">
    <location>
        <begin position="151"/>
        <end position="173"/>
    </location>
</feature>
<dbReference type="SUPFAM" id="SSF50978">
    <property type="entry name" value="WD40 repeat-like"/>
    <property type="match status" value="1"/>
</dbReference>
<evidence type="ECO:0000313" key="13">
    <source>
        <dbReference type="EMBL" id="KAF7998090.1"/>
    </source>
</evidence>
<keyword evidence="14" id="KW-1185">Reference proteome</keyword>
<evidence type="ECO:0000256" key="6">
    <source>
        <dbReference type="ARBA" id="ARBA00022737"/>
    </source>
</evidence>
<keyword evidence="4" id="KW-0963">Cytoplasm</keyword>
<feature type="compositionally biased region" description="Basic and acidic residues" evidence="11">
    <location>
        <begin position="21"/>
        <end position="39"/>
    </location>
</feature>
<keyword evidence="5 10" id="KW-0853">WD repeat</keyword>
<gene>
    <name evidence="13" type="ORF">HCN44_009488</name>
</gene>
<evidence type="ECO:0000313" key="14">
    <source>
        <dbReference type="Proteomes" id="UP000639338"/>
    </source>
</evidence>
<proteinExistence type="inferred from homology"/>
<evidence type="ECO:0000259" key="12">
    <source>
        <dbReference type="Pfam" id="PF23760"/>
    </source>
</evidence>
<evidence type="ECO:0000256" key="7">
    <source>
        <dbReference type="ARBA" id="ARBA00022786"/>
    </source>
</evidence>
<dbReference type="OrthoDB" id="9610195at2759"/>
<feature type="repeat" description="WD" evidence="10">
    <location>
        <begin position="209"/>
        <end position="249"/>
    </location>
</feature>
<comment type="subcellular location">
    <subcellularLocation>
        <location evidence="2">Cytoplasm</location>
    </subcellularLocation>
    <subcellularLocation>
        <location evidence="1">Nucleus</location>
    </subcellularLocation>
</comment>
<sequence>MAEVQKMRIYGKHPPCGNNSRLEERRIRRSNLRAERNRKPEKPEDFVCYESSDDEEETVTETRQFLRTTYNFVDYVRARETNTREVRKINQEYGSRHILTHDLFKEYSVSLNSMNKVFCSQWLSDRQVVFGTKCNKLMVYDVATQKLDQIPSLHGRSTNPNGGPQTDQQSGIHSVQINPSRTLLSTGARNSNEIAIYRLPTLDPVCVGEAGHRDWVFDMCWLDDEFIVSGSRDTKMVLWHVNSDLAVAPDKAEVPTHRLIQPVCVKECRSAQKVRALAFNKAYNEIAALSLNSFIHIWSAETFKQKISRKLPACQDNVCLAVQDDGVYAVGCRSYTLLLDARTLQPIKKIPSRYSGCGIRSASFQGSVLTIGTGLGMLMFYDVRAQKYLESSINSNRTVVLKASKGYVFPDEEYVDGFQNVKYTPAIYTHCYDASGTRLFTAGGPLPANLYGNYAGLWQ</sequence>
<keyword evidence="6" id="KW-0677">Repeat</keyword>
<name>A0A835CYY4_APHGI</name>
<feature type="region of interest" description="Disordered" evidence="11">
    <location>
        <begin position="1"/>
        <end position="39"/>
    </location>
</feature>
<reference evidence="13 14" key="1">
    <citation type="submission" date="2020-08" db="EMBL/GenBank/DDBJ databases">
        <title>Aphidius gifuensis genome sequencing and assembly.</title>
        <authorList>
            <person name="Du Z."/>
        </authorList>
    </citation>
    <scope>NUCLEOTIDE SEQUENCE [LARGE SCALE GENOMIC DNA]</scope>
    <source>
        <strain evidence="13">YNYX2018</strain>
        <tissue evidence="13">Adults</tissue>
    </source>
</reference>
<dbReference type="Gene3D" id="2.130.10.10">
    <property type="entry name" value="YVTN repeat-like/Quinoprotein amine dehydrogenase"/>
    <property type="match status" value="2"/>
</dbReference>
<dbReference type="InterPro" id="IPR051191">
    <property type="entry name" value="DCAF12"/>
</dbReference>
<dbReference type="Pfam" id="PF23760">
    <property type="entry name" value="Beta-prop_DCAF12"/>
    <property type="match status" value="1"/>
</dbReference>
<protein>
    <recommendedName>
        <fullName evidence="12">DDB1- and CUL4-associated factor 12 beta-propeller domain-containing protein</fullName>
    </recommendedName>
</protein>
<comment type="similarity">
    <text evidence="9">Belongs to the WD repeat DCAF12 family.</text>
</comment>